<dbReference type="OrthoDB" id="10009734at2759"/>
<evidence type="ECO:0000313" key="4">
    <source>
        <dbReference type="EMBL" id="CAF1619299.1"/>
    </source>
</evidence>
<keyword evidence="1" id="KW-0812">Transmembrane</keyword>
<dbReference type="EMBL" id="CAJNOJ010000235">
    <property type="protein sequence ID" value="CAF1321138.1"/>
    <property type="molecule type" value="Genomic_DNA"/>
</dbReference>
<reference evidence="4" key="1">
    <citation type="submission" date="2021-02" db="EMBL/GenBank/DDBJ databases">
        <authorList>
            <person name="Nowell W R."/>
        </authorList>
    </citation>
    <scope>NUCLEOTIDE SEQUENCE</scope>
</reference>
<proteinExistence type="predicted"/>
<evidence type="ECO:0000256" key="1">
    <source>
        <dbReference type="SAM" id="Phobius"/>
    </source>
</evidence>
<feature type="chain" id="PRO_5035609825" evidence="2">
    <location>
        <begin position="24"/>
        <end position="360"/>
    </location>
</feature>
<dbReference type="Proteomes" id="UP000663828">
    <property type="component" value="Unassembled WGS sequence"/>
</dbReference>
<gene>
    <name evidence="3" type="ORF">EDS130_LOCUS31668</name>
    <name evidence="4" type="ORF">XAT740_LOCUS50010</name>
</gene>
<sequence>MHFDTRLLIRYLLLTINLISCFCQHSDESSYYSLIEFHRGGPLTTVILSSPHGGFLGANLSSIQKGKSSINDISIAPLVQLPIGGCYNNTLDRCVYTLRDCLRSDGNNGDQMSFHPDARCIIDRSSTSAMYSLTKAIAEVFPLERRPYTILNKLTRQYVDPAEDLLAGTFLLESATRVYMDYHRLIAISKEAIRSSSASLFIEFVFHKNSQTVQLGYGFDISRSSAITKPSQSTINELISRSGSNVIKGNHSLAYFLQRNGFQFVVPLEQQRQSVHRTSTHSTRTHADQRCNTIVFSYPIERLRTHTLKLEANRIAKAIEQFLQTNRFKSNLSMCLSLTNPLNILFLLFFSQTFLYYVYL</sequence>
<protein>
    <submittedName>
        <fullName evidence="4">Uncharacterized protein</fullName>
    </submittedName>
</protein>
<organism evidence="4 5">
    <name type="scientific">Adineta ricciae</name>
    <name type="common">Rotifer</name>
    <dbReference type="NCBI Taxonomy" id="249248"/>
    <lineage>
        <taxon>Eukaryota</taxon>
        <taxon>Metazoa</taxon>
        <taxon>Spiralia</taxon>
        <taxon>Gnathifera</taxon>
        <taxon>Rotifera</taxon>
        <taxon>Eurotatoria</taxon>
        <taxon>Bdelloidea</taxon>
        <taxon>Adinetida</taxon>
        <taxon>Adinetidae</taxon>
        <taxon>Adineta</taxon>
    </lineage>
</organism>
<dbReference type="AlphaFoldDB" id="A0A816CBM5"/>
<evidence type="ECO:0000256" key="2">
    <source>
        <dbReference type="SAM" id="SignalP"/>
    </source>
</evidence>
<accession>A0A816CBM5</accession>
<keyword evidence="1" id="KW-1133">Transmembrane helix</keyword>
<comment type="caution">
    <text evidence="4">The sequence shown here is derived from an EMBL/GenBank/DDBJ whole genome shotgun (WGS) entry which is preliminary data.</text>
</comment>
<evidence type="ECO:0000313" key="3">
    <source>
        <dbReference type="EMBL" id="CAF1321138.1"/>
    </source>
</evidence>
<keyword evidence="5" id="KW-1185">Reference proteome</keyword>
<dbReference type="Proteomes" id="UP000663852">
    <property type="component" value="Unassembled WGS sequence"/>
</dbReference>
<name>A0A816CBM5_ADIRI</name>
<feature type="transmembrane region" description="Helical" evidence="1">
    <location>
        <begin position="342"/>
        <end position="359"/>
    </location>
</feature>
<keyword evidence="2" id="KW-0732">Signal</keyword>
<feature type="signal peptide" evidence="2">
    <location>
        <begin position="1"/>
        <end position="23"/>
    </location>
</feature>
<evidence type="ECO:0000313" key="5">
    <source>
        <dbReference type="Proteomes" id="UP000663828"/>
    </source>
</evidence>
<dbReference type="EMBL" id="CAJNOR010007554">
    <property type="protein sequence ID" value="CAF1619299.1"/>
    <property type="molecule type" value="Genomic_DNA"/>
</dbReference>
<keyword evidence="1" id="KW-0472">Membrane</keyword>